<dbReference type="Gene3D" id="3.40.50.300">
    <property type="entry name" value="P-loop containing nucleotide triphosphate hydrolases"/>
    <property type="match status" value="1"/>
</dbReference>
<dbReference type="GO" id="GO:0005524">
    <property type="term" value="F:ATP binding"/>
    <property type="evidence" value="ECO:0007669"/>
    <property type="project" value="UniProtKB-KW"/>
</dbReference>
<comment type="caution">
    <text evidence="6">The sequence shown here is derived from an EMBL/GenBank/DDBJ whole genome shotgun (WGS) entry which is preliminary data.</text>
</comment>
<feature type="domain" description="Bacterial type II secretion system protein E" evidence="5">
    <location>
        <begin position="176"/>
        <end position="399"/>
    </location>
</feature>
<dbReference type="PANTHER" id="PTHR30258:SF3">
    <property type="entry name" value="SLL1921 PROTEIN"/>
    <property type="match status" value="1"/>
</dbReference>
<dbReference type="GO" id="GO:0005886">
    <property type="term" value="C:plasma membrane"/>
    <property type="evidence" value="ECO:0007669"/>
    <property type="project" value="TreeGrafter"/>
</dbReference>
<proteinExistence type="inferred from homology"/>
<name>A0A0G1P1G0_9BACT</name>
<keyword evidence="3" id="KW-0067">ATP-binding</keyword>
<evidence type="ECO:0000313" key="6">
    <source>
        <dbReference type="EMBL" id="KKU26729.1"/>
    </source>
</evidence>
<dbReference type="Pfam" id="PF00437">
    <property type="entry name" value="T2SSE"/>
    <property type="match status" value="1"/>
</dbReference>
<sequence>MQSIEELLKNKPKKSGDAVAEKFQEKMIDIHKKEMEATTESNARAKGFSYINLKGFPLPQEALLILTREEMVEARACCIFQTNKQLKLAAIDPEAAAFQKIAARIKHDYPFQNFDIFMISENSFTIALSAFDHVPKIKEVSRGLTISEEDIKKFQDEIKTLKELNDKIKTISVSDIFTLILAAGIKSEASDLHFDAGEREIEVRMRVDGVLHEVARIPGKLWNKVISRIKFLAHLKINVDTIPQDGKFMIMIGGEKIDIRVSTLPASFGESVVFRLLFSSSHKLTLETVGMEKHTVEILEQEMNRSFGMIMAAGPTGSGKTTLLHAIMMKLKNPEINIMTIEDPIEYELDGITQTQVDTKHGMTFANGLRAILRQDPDIVLVGETRDTETAETVIQAAAPSLPSLQTRIPAG</sequence>
<keyword evidence="2" id="KW-0547">Nucleotide-binding</keyword>
<dbReference type="SUPFAM" id="SSF52540">
    <property type="entry name" value="P-loop containing nucleoside triphosphate hydrolases"/>
    <property type="match status" value="1"/>
</dbReference>
<dbReference type="EMBL" id="LCMA01000007">
    <property type="protein sequence ID" value="KKU26729.1"/>
    <property type="molecule type" value="Genomic_DNA"/>
</dbReference>
<feature type="coiled-coil region" evidence="4">
    <location>
        <begin position="144"/>
        <end position="171"/>
    </location>
</feature>
<evidence type="ECO:0000259" key="5">
    <source>
        <dbReference type="Pfam" id="PF00437"/>
    </source>
</evidence>
<dbReference type="Gene3D" id="3.30.450.90">
    <property type="match status" value="1"/>
</dbReference>
<dbReference type="GO" id="GO:0016887">
    <property type="term" value="F:ATP hydrolysis activity"/>
    <property type="evidence" value="ECO:0007669"/>
    <property type="project" value="TreeGrafter"/>
</dbReference>
<accession>A0A0G1P1G0</accession>
<evidence type="ECO:0000313" key="7">
    <source>
        <dbReference type="Proteomes" id="UP000034175"/>
    </source>
</evidence>
<organism evidence="6 7">
    <name type="scientific">Candidatus Magasanikbacteria bacterium GW2011_GWA2_46_17</name>
    <dbReference type="NCBI Taxonomy" id="1619042"/>
    <lineage>
        <taxon>Bacteria</taxon>
        <taxon>Candidatus Magasanikiibacteriota</taxon>
    </lineage>
</organism>
<dbReference type="PATRIC" id="fig|1619042.3.peg.301"/>
<dbReference type="Proteomes" id="UP000034175">
    <property type="component" value="Unassembled WGS sequence"/>
</dbReference>
<keyword evidence="4" id="KW-0175">Coiled coil</keyword>
<dbReference type="AlphaFoldDB" id="A0A0G1P1G0"/>
<evidence type="ECO:0000256" key="3">
    <source>
        <dbReference type="ARBA" id="ARBA00022840"/>
    </source>
</evidence>
<reference evidence="6 7" key="1">
    <citation type="journal article" date="2015" name="Nature">
        <title>rRNA introns, odd ribosomes, and small enigmatic genomes across a large radiation of phyla.</title>
        <authorList>
            <person name="Brown C.T."/>
            <person name="Hug L.A."/>
            <person name="Thomas B.C."/>
            <person name="Sharon I."/>
            <person name="Castelle C.J."/>
            <person name="Singh A."/>
            <person name="Wilkins M.J."/>
            <person name="Williams K.H."/>
            <person name="Banfield J.F."/>
        </authorList>
    </citation>
    <scope>NUCLEOTIDE SEQUENCE [LARGE SCALE GENOMIC DNA]</scope>
</reference>
<evidence type="ECO:0000256" key="2">
    <source>
        <dbReference type="ARBA" id="ARBA00022741"/>
    </source>
</evidence>
<comment type="similarity">
    <text evidence="1">Belongs to the GSP E family.</text>
</comment>
<dbReference type="PANTHER" id="PTHR30258">
    <property type="entry name" value="TYPE II SECRETION SYSTEM PROTEIN GSPE-RELATED"/>
    <property type="match status" value="1"/>
</dbReference>
<dbReference type="InterPro" id="IPR001482">
    <property type="entry name" value="T2SS/T4SS_dom"/>
</dbReference>
<evidence type="ECO:0000256" key="1">
    <source>
        <dbReference type="ARBA" id="ARBA00006611"/>
    </source>
</evidence>
<dbReference type="InterPro" id="IPR027417">
    <property type="entry name" value="P-loop_NTPase"/>
</dbReference>
<gene>
    <name evidence="6" type="ORF">UX39_C0007G0002</name>
</gene>
<protein>
    <submittedName>
        <fullName evidence="6">Type II secretion system protein E</fullName>
    </submittedName>
</protein>
<evidence type="ECO:0000256" key="4">
    <source>
        <dbReference type="SAM" id="Coils"/>
    </source>
</evidence>